<name>A0ABD3Q809_9STRA</name>
<evidence type="ECO:0000313" key="1">
    <source>
        <dbReference type="EMBL" id="KAL3796091.1"/>
    </source>
</evidence>
<reference evidence="1 2" key="1">
    <citation type="submission" date="2024-10" db="EMBL/GenBank/DDBJ databases">
        <title>Updated reference genomes for cyclostephanoid diatoms.</title>
        <authorList>
            <person name="Roberts W.R."/>
            <person name="Alverson A.J."/>
        </authorList>
    </citation>
    <scope>NUCLEOTIDE SEQUENCE [LARGE SCALE GENOMIC DNA]</scope>
    <source>
        <strain evidence="1 2">AJA010-31</strain>
    </source>
</reference>
<gene>
    <name evidence="1" type="ORF">ACHAWO_003247</name>
</gene>
<dbReference type="AlphaFoldDB" id="A0ABD3Q809"/>
<dbReference type="Proteomes" id="UP001530400">
    <property type="component" value="Unassembled WGS sequence"/>
</dbReference>
<proteinExistence type="predicted"/>
<keyword evidence="2" id="KW-1185">Reference proteome</keyword>
<organism evidence="1 2">
    <name type="scientific">Cyclotella atomus</name>
    <dbReference type="NCBI Taxonomy" id="382360"/>
    <lineage>
        <taxon>Eukaryota</taxon>
        <taxon>Sar</taxon>
        <taxon>Stramenopiles</taxon>
        <taxon>Ochrophyta</taxon>
        <taxon>Bacillariophyta</taxon>
        <taxon>Coscinodiscophyceae</taxon>
        <taxon>Thalassiosirophycidae</taxon>
        <taxon>Stephanodiscales</taxon>
        <taxon>Stephanodiscaceae</taxon>
        <taxon>Cyclotella</taxon>
    </lineage>
</organism>
<dbReference type="EMBL" id="JALLPJ020000301">
    <property type="protein sequence ID" value="KAL3796091.1"/>
    <property type="molecule type" value="Genomic_DNA"/>
</dbReference>
<sequence length="59" mass="6814">MLNDILAPVNDHLKVFLRIQPSQRRSESVLGTYHSNQHHFATNEYKFLVGKEPDSFSLS</sequence>
<protein>
    <submittedName>
        <fullName evidence="1">Uncharacterized protein</fullName>
    </submittedName>
</protein>
<accession>A0ABD3Q809</accession>
<comment type="caution">
    <text evidence="1">The sequence shown here is derived from an EMBL/GenBank/DDBJ whole genome shotgun (WGS) entry which is preliminary data.</text>
</comment>
<evidence type="ECO:0000313" key="2">
    <source>
        <dbReference type="Proteomes" id="UP001530400"/>
    </source>
</evidence>